<proteinExistence type="predicted"/>
<keyword evidence="6" id="KW-1278">Translocase</keyword>
<evidence type="ECO:0000256" key="4">
    <source>
        <dbReference type="ARBA" id="ARBA00022741"/>
    </source>
</evidence>
<evidence type="ECO:0000256" key="7">
    <source>
        <dbReference type="ARBA" id="ARBA00023136"/>
    </source>
</evidence>
<keyword evidence="3" id="KW-1003">Cell membrane</keyword>
<dbReference type="PANTHER" id="PTHR43553">
    <property type="entry name" value="HEAVY METAL TRANSPORTER"/>
    <property type="match status" value="1"/>
</dbReference>
<dbReference type="Pfam" id="PF00005">
    <property type="entry name" value="ABC_tran"/>
    <property type="match status" value="3"/>
</dbReference>
<dbReference type="Gene3D" id="3.40.50.300">
    <property type="entry name" value="P-loop containing nucleotide triphosphate hydrolases"/>
    <property type="match status" value="2"/>
</dbReference>
<dbReference type="CDD" id="cd03225">
    <property type="entry name" value="ABC_cobalt_CbiO_domain1"/>
    <property type="match status" value="1"/>
</dbReference>
<keyword evidence="5 11" id="KW-0067">ATP-binding</keyword>
<comment type="caution">
    <text evidence="11">The sequence shown here is derived from an EMBL/GenBank/DDBJ whole genome shotgun (WGS) entry which is preliminary data.</text>
</comment>
<evidence type="ECO:0000313" key="11">
    <source>
        <dbReference type="EMBL" id="KUK06877.1"/>
    </source>
</evidence>
<evidence type="ECO:0000256" key="3">
    <source>
        <dbReference type="ARBA" id="ARBA00022475"/>
    </source>
</evidence>
<dbReference type="Proteomes" id="UP000054015">
    <property type="component" value="Unassembled WGS sequence"/>
</dbReference>
<dbReference type="PROSITE" id="PS50893">
    <property type="entry name" value="ABC_TRANSPORTER_2"/>
    <property type="match status" value="1"/>
</dbReference>
<evidence type="ECO:0000256" key="8">
    <source>
        <dbReference type="ARBA" id="ARBA00025157"/>
    </source>
</evidence>
<keyword evidence="2" id="KW-0813">Transport</keyword>
<dbReference type="PANTHER" id="PTHR43553:SF27">
    <property type="entry name" value="ENERGY-COUPLING FACTOR TRANSPORTER ATP-BINDING PROTEIN ECFA2"/>
    <property type="match status" value="1"/>
</dbReference>
<dbReference type="InterPro" id="IPR050095">
    <property type="entry name" value="ECF_ABC_transporter_ATP-bd"/>
</dbReference>
<dbReference type="SMART" id="SM00382">
    <property type="entry name" value="AAA"/>
    <property type="match status" value="2"/>
</dbReference>
<dbReference type="EMBL" id="LGEX01000018">
    <property type="protein sequence ID" value="KUK06877.1"/>
    <property type="molecule type" value="Genomic_DNA"/>
</dbReference>
<sequence>MRGVWRLIELRVDKYTYPNGRVGLSDFYATFEGCDFIIGPTGSGKSTVLKMVNGLIPNFLGGTLEGKVRVFGEKPNPRIAFFVKQNPEEMITSTQVIDELVFPLIQQGFGWGEAKREAEEVCEELGIGGLLERKTYELSTGELQLVQIAAALASKARILVFDEPFANLSRKNVLKVIKILRDYPHLVSEHRLEFSSFFEKTINLGLECEDFEIPEVEPGEAVYDGLIELREGELIALVGDNGAGKTMMLKKIATEMRKLGLDFSIVLQNPSYHLVEDSVGKEVDLETAKEFDIESLLSRHPQSLSMGQMKRVAIAKAFKSKILLLDEPTAGQDCNFRRRLLYLLRKHRKSAIIATHDPYVAEHCDRKVEL</sequence>
<evidence type="ECO:0000256" key="1">
    <source>
        <dbReference type="ARBA" id="ARBA00004202"/>
    </source>
</evidence>
<dbReference type="InterPro" id="IPR003439">
    <property type="entry name" value="ABC_transporter-like_ATP-bd"/>
</dbReference>
<evidence type="ECO:0000313" key="13">
    <source>
        <dbReference type="Proteomes" id="UP000054307"/>
    </source>
</evidence>
<evidence type="ECO:0000313" key="12">
    <source>
        <dbReference type="Proteomes" id="UP000054015"/>
    </source>
</evidence>
<gene>
    <name evidence="10" type="ORF">XD40_1564</name>
    <name evidence="11" type="ORF">XD48_0873</name>
</gene>
<dbReference type="AlphaFoldDB" id="A0A101E1B8"/>
<dbReference type="InterPro" id="IPR003593">
    <property type="entry name" value="AAA+_ATPase"/>
</dbReference>
<accession>A0A101E1B8</accession>
<evidence type="ECO:0000313" key="10">
    <source>
        <dbReference type="EMBL" id="KUJ93226.1"/>
    </source>
</evidence>
<protein>
    <submittedName>
        <fullName evidence="11">Ribose ABC transporter, ATP-binding protein (RbsA-2)</fullName>
    </submittedName>
</protein>
<dbReference type="InterPro" id="IPR027417">
    <property type="entry name" value="P-loop_NTPase"/>
</dbReference>
<dbReference type="SUPFAM" id="SSF52540">
    <property type="entry name" value="P-loop containing nucleoside triphosphate hydrolases"/>
    <property type="match status" value="2"/>
</dbReference>
<dbReference type="GO" id="GO:0042626">
    <property type="term" value="F:ATPase-coupled transmembrane transporter activity"/>
    <property type="evidence" value="ECO:0007669"/>
    <property type="project" value="TreeGrafter"/>
</dbReference>
<dbReference type="GO" id="GO:0005524">
    <property type="term" value="F:ATP binding"/>
    <property type="evidence" value="ECO:0007669"/>
    <property type="project" value="UniProtKB-KW"/>
</dbReference>
<comment type="subcellular location">
    <subcellularLocation>
        <location evidence="1">Cell membrane</location>
        <topology evidence="1">Peripheral membrane protein</topology>
    </subcellularLocation>
</comment>
<evidence type="ECO:0000256" key="2">
    <source>
        <dbReference type="ARBA" id="ARBA00022448"/>
    </source>
</evidence>
<dbReference type="GO" id="GO:0043190">
    <property type="term" value="C:ATP-binding cassette (ABC) transporter complex"/>
    <property type="evidence" value="ECO:0007669"/>
    <property type="project" value="TreeGrafter"/>
</dbReference>
<dbReference type="Proteomes" id="UP000054307">
    <property type="component" value="Unassembled WGS sequence"/>
</dbReference>
<keyword evidence="7" id="KW-0472">Membrane</keyword>
<organism evidence="11 12">
    <name type="scientific">Archaeoglobus fulgidus</name>
    <dbReference type="NCBI Taxonomy" id="2234"/>
    <lineage>
        <taxon>Archaea</taxon>
        <taxon>Methanobacteriati</taxon>
        <taxon>Methanobacteriota</taxon>
        <taxon>Archaeoglobi</taxon>
        <taxon>Archaeoglobales</taxon>
        <taxon>Archaeoglobaceae</taxon>
        <taxon>Archaeoglobus</taxon>
    </lineage>
</organism>
<reference evidence="11" key="1">
    <citation type="journal article" date="2015" name="MBio">
        <title>Genome-resolved metagenomic analysis reveals roles for candidate phyla and other microbial community members in biogeochemical transformations in oil reservoirs.</title>
        <authorList>
            <person name="Hu P."/>
            <person name="Tom L."/>
            <person name="Singh A."/>
            <person name="Thomas B.C."/>
            <person name="Baker B.J."/>
            <person name="Piceno Y.M."/>
            <person name="Andersen G.L."/>
            <person name="Banfield J.F."/>
        </authorList>
    </citation>
    <scope>NUCLEOTIDE SEQUENCE [LARGE SCALE GENOMIC DNA]</scope>
    <source>
        <strain evidence="11">49_2300</strain>
        <strain evidence="10">49_95</strain>
    </source>
</reference>
<comment type="function">
    <text evidence="8">Probably part of an ABC transporter complex. Responsible for energy coupling to the transport system.</text>
</comment>
<dbReference type="EMBL" id="LGEQ01000030">
    <property type="protein sequence ID" value="KUJ93226.1"/>
    <property type="molecule type" value="Genomic_DNA"/>
</dbReference>
<dbReference type="PATRIC" id="fig|2234.6.peg.86"/>
<keyword evidence="4" id="KW-0547">Nucleotide-binding</keyword>
<name>A0A101E1B8_ARCFL</name>
<evidence type="ECO:0000256" key="5">
    <source>
        <dbReference type="ARBA" id="ARBA00022840"/>
    </source>
</evidence>
<dbReference type="GO" id="GO:0016887">
    <property type="term" value="F:ATP hydrolysis activity"/>
    <property type="evidence" value="ECO:0007669"/>
    <property type="project" value="InterPro"/>
</dbReference>
<feature type="domain" description="ABC transporter" evidence="9">
    <location>
        <begin position="7"/>
        <end position="256"/>
    </location>
</feature>
<dbReference type="InterPro" id="IPR015856">
    <property type="entry name" value="ABC_transpr_CbiO/EcfA_su"/>
</dbReference>
<reference evidence="12 13" key="2">
    <citation type="journal article" date="2015" name="MBio">
        <title>Genome-Resolved Metagenomic Analysis Reveals Roles for Candidate Phyla and Other Microbial Community Members in Biogeochemical Transformations in Oil Reservoirs.</title>
        <authorList>
            <person name="Hu P."/>
            <person name="Tom L."/>
            <person name="Singh A."/>
            <person name="Thomas B.C."/>
            <person name="Baker B.J."/>
            <person name="Piceno Y.M."/>
            <person name="Andersen G.L."/>
            <person name="Banfield J.F."/>
        </authorList>
    </citation>
    <scope>NUCLEOTIDE SEQUENCE [LARGE SCALE GENOMIC DNA]</scope>
</reference>
<evidence type="ECO:0000256" key="6">
    <source>
        <dbReference type="ARBA" id="ARBA00022967"/>
    </source>
</evidence>
<evidence type="ECO:0000259" key="9">
    <source>
        <dbReference type="PROSITE" id="PS50893"/>
    </source>
</evidence>